<feature type="domain" description="RimM N-terminal" evidence="6">
    <location>
        <begin position="7"/>
        <end position="85"/>
    </location>
</feature>
<dbReference type="GO" id="GO:0042274">
    <property type="term" value="P:ribosomal small subunit biogenesis"/>
    <property type="evidence" value="ECO:0007669"/>
    <property type="project" value="UniProtKB-UniRule"/>
</dbReference>
<dbReference type="InterPro" id="IPR056792">
    <property type="entry name" value="PRC_RimM"/>
</dbReference>
<organism evidence="8 9">
    <name type="scientific">Candidatus Neoehrlichia procyonis str. RAC413</name>
    <dbReference type="NCBI Taxonomy" id="1359163"/>
    <lineage>
        <taxon>Bacteria</taxon>
        <taxon>Pseudomonadati</taxon>
        <taxon>Pseudomonadota</taxon>
        <taxon>Alphaproteobacteria</taxon>
        <taxon>Rickettsiales</taxon>
        <taxon>Anaplasmataceae</taxon>
        <taxon>Candidatus Neoehrlichia</taxon>
    </lineage>
</organism>
<reference evidence="8 9" key="1">
    <citation type="submission" date="2015-02" db="EMBL/GenBank/DDBJ databases">
        <title>Genome Sequencing of Rickettsiales.</title>
        <authorList>
            <person name="Daugherty S.C."/>
            <person name="Su Q."/>
            <person name="Abolude K."/>
            <person name="Beier-Sexton M."/>
            <person name="Carlyon J.A."/>
            <person name="Carter R."/>
            <person name="Day N.P."/>
            <person name="Dumler S.J."/>
            <person name="Dyachenko V."/>
            <person name="Godinez A."/>
            <person name="Kurtti T.J."/>
            <person name="Lichay M."/>
            <person name="Mullins K.E."/>
            <person name="Ott S."/>
            <person name="Pappas-Brown V."/>
            <person name="Paris D.H."/>
            <person name="Patel P."/>
            <person name="Richards A.L."/>
            <person name="Sadzewicz L."/>
            <person name="Sears K."/>
            <person name="Seidman D."/>
            <person name="Sengamalay N."/>
            <person name="Stenos J."/>
            <person name="Tallon L.J."/>
            <person name="Vincent G."/>
            <person name="Fraser C.M."/>
            <person name="Munderloh U."/>
            <person name="Dunning-Hotopp J.C."/>
        </authorList>
    </citation>
    <scope>NUCLEOTIDE SEQUENCE [LARGE SCALE GENOMIC DNA]</scope>
    <source>
        <strain evidence="8 9">RAC413</strain>
    </source>
</reference>
<dbReference type="RefSeq" id="WP_045809105.1">
    <property type="nucleotide sequence ID" value="NZ_LANX01000001.1"/>
</dbReference>
<evidence type="ECO:0000313" key="8">
    <source>
        <dbReference type="EMBL" id="KJV69381.1"/>
    </source>
</evidence>
<dbReference type="SUPFAM" id="SSF50346">
    <property type="entry name" value="PRC-barrel domain"/>
    <property type="match status" value="1"/>
</dbReference>
<dbReference type="Pfam" id="PF01782">
    <property type="entry name" value="RimM"/>
    <property type="match status" value="1"/>
</dbReference>
<dbReference type="GO" id="GO:0006364">
    <property type="term" value="P:rRNA processing"/>
    <property type="evidence" value="ECO:0007669"/>
    <property type="project" value="UniProtKB-UniRule"/>
</dbReference>
<comment type="function">
    <text evidence="5">An accessory protein needed during the final step in the assembly of 30S ribosomal subunit, possibly for assembly of the head region. Essential for efficient processing of 16S rRNA. May be needed both before and after RbfA during the maturation of 16S rRNA. It has affinity for free ribosomal 30S subunits but not for 70S ribosomes.</text>
</comment>
<feature type="domain" description="Ribosome maturation factor RimM PRC barrel" evidence="7">
    <location>
        <begin position="98"/>
        <end position="165"/>
    </location>
</feature>
<protein>
    <recommendedName>
        <fullName evidence="5">Ribosome maturation factor RimM</fullName>
    </recommendedName>
</protein>
<comment type="caution">
    <text evidence="8">The sequence shown here is derived from an EMBL/GenBank/DDBJ whole genome shotgun (WGS) entry which is preliminary data.</text>
</comment>
<dbReference type="Pfam" id="PF24986">
    <property type="entry name" value="PRC_RimM"/>
    <property type="match status" value="1"/>
</dbReference>
<accession>A0A0F3NNP0</accession>
<keyword evidence="4 5" id="KW-0143">Chaperone</keyword>
<dbReference type="GO" id="GO:0005840">
    <property type="term" value="C:ribosome"/>
    <property type="evidence" value="ECO:0007669"/>
    <property type="project" value="InterPro"/>
</dbReference>
<evidence type="ECO:0000259" key="6">
    <source>
        <dbReference type="Pfam" id="PF01782"/>
    </source>
</evidence>
<dbReference type="Gene3D" id="2.40.30.60">
    <property type="entry name" value="RimM"/>
    <property type="match status" value="1"/>
</dbReference>
<comment type="similarity">
    <text evidence="5">Belongs to the RimM family.</text>
</comment>
<dbReference type="SUPFAM" id="SSF50447">
    <property type="entry name" value="Translation proteins"/>
    <property type="match status" value="1"/>
</dbReference>
<dbReference type="OrthoDB" id="9788191at2"/>
<evidence type="ECO:0000259" key="7">
    <source>
        <dbReference type="Pfam" id="PF24986"/>
    </source>
</evidence>
<dbReference type="STRING" id="1359163.NLO413_0772"/>
<dbReference type="NCBIfam" id="NF011186">
    <property type="entry name" value="PRK14592.1"/>
    <property type="match status" value="1"/>
</dbReference>
<evidence type="ECO:0000256" key="5">
    <source>
        <dbReference type="HAMAP-Rule" id="MF_00014"/>
    </source>
</evidence>
<dbReference type="NCBIfam" id="TIGR02273">
    <property type="entry name" value="16S_RimM"/>
    <property type="match status" value="1"/>
</dbReference>
<dbReference type="InterPro" id="IPR036976">
    <property type="entry name" value="RimM_N_sf"/>
</dbReference>
<sequence>MANDFVCVGIITSPHGVKGYVKIKIFAKDITQFVSYGTLTDKVDTYVINVISIVSDDIIIVQIQNITSRSEAEKLRNKHLYIKKTKLLPLNKDEFYHAELIGLKVLFKNKVEYGFIKAVHNFGSCDIIELSLLNKKSSVMLPFTEDIFPDINIKEGYLIVSLPEIIGSK</sequence>
<evidence type="ECO:0000256" key="2">
    <source>
        <dbReference type="ARBA" id="ARBA00022517"/>
    </source>
</evidence>
<dbReference type="Gene3D" id="2.30.30.240">
    <property type="entry name" value="PRC-barrel domain"/>
    <property type="match status" value="1"/>
</dbReference>
<evidence type="ECO:0000256" key="4">
    <source>
        <dbReference type="ARBA" id="ARBA00023186"/>
    </source>
</evidence>
<dbReference type="HAMAP" id="MF_00014">
    <property type="entry name" value="Ribosome_mat_RimM"/>
    <property type="match status" value="1"/>
</dbReference>
<keyword evidence="3 5" id="KW-0698">rRNA processing</keyword>
<gene>
    <name evidence="5 8" type="primary">rimM</name>
    <name evidence="8" type="ORF">NLO413_0772</name>
</gene>
<name>A0A0F3NNP0_9RICK</name>
<dbReference type="Proteomes" id="UP000033562">
    <property type="component" value="Unassembled WGS sequence"/>
</dbReference>
<dbReference type="GO" id="GO:0043022">
    <property type="term" value="F:ribosome binding"/>
    <property type="evidence" value="ECO:0007669"/>
    <property type="project" value="InterPro"/>
</dbReference>
<dbReference type="EMBL" id="LANX01000001">
    <property type="protein sequence ID" value="KJV69381.1"/>
    <property type="molecule type" value="Genomic_DNA"/>
</dbReference>
<keyword evidence="2 5" id="KW-0690">Ribosome biogenesis</keyword>
<dbReference type="AlphaFoldDB" id="A0A0F3NNP0"/>
<dbReference type="InterPro" id="IPR002676">
    <property type="entry name" value="RimM_N"/>
</dbReference>
<dbReference type="PATRIC" id="fig|1359163.3.peg.742"/>
<comment type="subunit">
    <text evidence="5">Binds ribosomal protein uS19.</text>
</comment>
<dbReference type="GO" id="GO:0005737">
    <property type="term" value="C:cytoplasm"/>
    <property type="evidence" value="ECO:0007669"/>
    <property type="project" value="UniProtKB-SubCell"/>
</dbReference>
<dbReference type="PANTHER" id="PTHR33692:SF1">
    <property type="entry name" value="RIBOSOME MATURATION FACTOR RIMM"/>
    <property type="match status" value="1"/>
</dbReference>
<keyword evidence="1 5" id="KW-0963">Cytoplasm</keyword>
<evidence type="ECO:0000256" key="1">
    <source>
        <dbReference type="ARBA" id="ARBA00022490"/>
    </source>
</evidence>
<comment type="subcellular location">
    <subcellularLocation>
        <location evidence="5">Cytoplasm</location>
    </subcellularLocation>
</comment>
<dbReference type="PANTHER" id="PTHR33692">
    <property type="entry name" value="RIBOSOME MATURATION FACTOR RIMM"/>
    <property type="match status" value="1"/>
</dbReference>
<comment type="domain">
    <text evidence="5">The PRC barrel domain binds ribosomal protein uS19.</text>
</comment>
<dbReference type="InterPro" id="IPR011033">
    <property type="entry name" value="PRC_barrel-like_sf"/>
</dbReference>
<evidence type="ECO:0000313" key="9">
    <source>
        <dbReference type="Proteomes" id="UP000033562"/>
    </source>
</evidence>
<evidence type="ECO:0000256" key="3">
    <source>
        <dbReference type="ARBA" id="ARBA00022552"/>
    </source>
</evidence>
<keyword evidence="9" id="KW-1185">Reference proteome</keyword>
<proteinExistence type="inferred from homology"/>
<dbReference type="InterPro" id="IPR011961">
    <property type="entry name" value="RimM"/>
</dbReference>
<dbReference type="InterPro" id="IPR009000">
    <property type="entry name" value="Transl_B-barrel_sf"/>
</dbReference>